<evidence type="ECO:0000256" key="3">
    <source>
        <dbReference type="ARBA" id="ARBA00022729"/>
    </source>
</evidence>
<dbReference type="SUPFAM" id="SSF50494">
    <property type="entry name" value="Trypsin-like serine proteases"/>
    <property type="match status" value="1"/>
</dbReference>
<keyword evidence="2 6" id="KW-0645">Protease</keyword>
<keyword evidence="8" id="KW-1185">Reference proteome</keyword>
<dbReference type="EMBL" id="JADWYS010000001">
    <property type="protein sequence ID" value="MBG9389805.1"/>
    <property type="molecule type" value="Genomic_DNA"/>
</dbReference>
<evidence type="ECO:0000256" key="1">
    <source>
        <dbReference type="ARBA" id="ARBA00008764"/>
    </source>
</evidence>
<name>A0A931H7I3_9BURK</name>
<dbReference type="PROSITE" id="PS00330">
    <property type="entry name" value="HEMOLYSIN_CALCIUM"/>
    <property type="match status" value="1"/>
</dbReference>
<evidence type="ECO:0000256" key="5">
    <source>
        <dbReference type="ARBA" id="ARBA00022825"/>
    </source>
</evidence>
<dbReference type="SUPFAM" id="SSF51120">
    <property type="entry name" value="beta-Roll"/>
    <property type="match status" value="1"/>
</dbReference>
<dbReference type="GO" id="GO:0006508">
    <property type="term" value="P:proteolysis"/>
    <property type="evidence" value="ECO:0007669"/>
    <property type="project" value="UniProtKB-KW"/>
</dbReference>
<gene>
    <name evidence="7" type="ORF">I5803_17375</name>
</gene>
<comment type="similarity">
    <text evidence="1 6">Belongs to the peptidase S1B family.</text>
</comment>
<dbReference type="RefSeq" id="WP_196987581.1">
    <property type="nucleotide sequence ID" value="NZ_JADWYS010000001.1"/>
</dbReference>
<evidence type="ECO:0000256" key="6">
    <source>
        <dbReference type="RuleBase" id="RU004296"/>
    </source>
</evidence>
<dbReference type="InterPro" id="IPR009003">
    <property type="entry name" value="Peptidase_S1_PA"/>
</dbReference>
<dbReference type="InterPro" id="IPR011049">
    <property type="entry name" value="Serralysin-like_metalloprot_C"/>
</dbReference>
<dbReference type="Gene3D" id="2.150.10.10">
    <property type="entry name" value="Serralysin-like metalloprotease, C-terminal"/>
    <property type="match status" value="1"/>
</dbReference>
<dbReference type="InterPro" id="IPR043504">
    <property type="entry name" value="Peptidase_S1_PA_chymotrypsin"/>
</dbReference>
<evidence type="ECO:0000313" key="7">
    <source>
        <dbReference type="EMBL" id="MBG9389805.1"/>
    </source>
</evidence>
<dbReference type="AlphaFoldDB" id="A0A931H7I3"/>
<evidence type="ECO:0000256" key="4">
    <source>
        <dbReference type="ARBA" id="ARBA00022801"/>
    </source>
</evidence>
<keyword evidence="5 6" id="KW-0720">Serine protease</keyword>
<accession>A0A931H7I3</accession>
<evidence type="ECO:0000313" key="8">
    <source>
        <dbReference type="Proteomes" id="UP000651050"/>
    </source>
</evidence>
<dbReference type="PRINTS" id="PR00839">
    <property type="entry name" value="V8PROTEASE"/>
</dbReference>
<proteinExistence type="inferred from homology"/>
<dbReference type="InterPro" id="IPR008256">
    <property type="entry name" value="Peptidase_S1B"/>
</dbReference>
<keyword evidence="4 6" id="KW-0378">Hydrolase</keyword>
<protein>
    <recommendedName>
        <fullName evidence="6">Serine protease</fullName>
        <ecNumber evidence="6">3.4.21.-</ecNumber>
    </recommendedName>
</protein>
<evidence type="ECO:0000256" key="2">
    <source>
        <dbReference type="ARBA" id="ARBA00022670"/>
    </source>
</evidence>
<dbReference type="Proteomes" id="UP000651050">
    <property type="component" value="Unassembled WGS sequence"/>
</dbReference>
<dbReference type="GO" id="GO:0008236">
    <property type="term" value="F:serine-type peptidase activity"/>
    <property type="evidence" value="ECO:0007669"/>
    <property type="project" value="UniProtKB-KW"/>
</dbReference>
<dbReference type="InterPro" id="IPR018511">
    <property type="entry name" value="Hemolysin-typ_Ca-bd_CS"/>
</dbReference>
<organism evidence="7 8">
    <name type="scientific">Caenimonas aquaedulcis</name>
    <dbReference type="NCBI Taxonomy" id="2793270"/>
    <lineage>
        <taxon>Bacteria</taxon>
        <taxon>Pseudomonadati</taxon>
        <taxon>Pseudomonadota</taxon>
        <taxon>Betaproteobacteria</taxon>
        <taxon>Burkholderiales</taxon>
        <taxon>Comamonadaceae</taxon>
        <taxon>Caenimonas</taxon>
    </lineage>
</organism>
<reference evidence="7" key="1">
    <citation type="submission" date="2020-11" db="EMBL/GenBank/DDBJ databases">
        <title>Bacterial whole genome sequence for Caenimonas sp. DR4.4.</title>
        <authorList>
            <person name="Le V."/>
            <person name="Ko S.-R."/>
            <person name="Ahn C.-Y."/>
            <person name="Oh H.-M."/>
        </authorList>
    </citation>
    <scope>NUCLEOTIDE SEQUENCE</scope>
    <source>
        <strain evidence="7">DR4.4</strain>
    </source>
</reference>
<keyword evidence="3" id="KW-0732">Signal</keyword>
<sequence length="469" mass="47419">MTSAIQEVFDRTSLPYSAVCYVTVVFPDGASQRGSGVLVGPNDVLTALHMVYQGSHGGWATQVSVAPGADTSPYDTPYGVISDFGSLSGRAANWDFDGDGLITQAEAQGDMAVIGLRQRIGDAAGWLQPIAVPADFTGIAAGYPARPPISAGLGLMQQAMFADASTSYGTYDVSGSLGAGASGGPLVYTREGVSYVAGVLSSGTSNNSASTYAGVFGSGTLDWLQQAMAANDSLLPAHPQSAITGTTGADFLLGDGNDNLFTANAGDDTLVGSGGDDTLDGGDGLDLARFSVWRSAYSIGPDGGSLVVHDNQGGRDGTDRLASIERLQFTDGNLAFDLSGNAGVVARILGAVFGPWAAGDAASAGQGLVRLDAGMGEADLMQLALDVRLGAGAGNAAVVDLLYTNVTGAAPSPEVRAHFVALLDQHDISQVGLAGYAALTDLNASNIGFAALVLTGLPYLPAQPPMPAA</sequence>
<dbReference type="Gene3D" id="2.40.10.10">
    <property type="entry name" value="Trypsin-like serine proteases"/>
    <property type="match status" value="2"/>
</dbReference>
<dbReference type="EC" id="3.4.21.-" evidence="6"/>
<comment type="caution">
    <text evidence="7">The sequence shown here is derived from an EMBL/GenBank/DDBJ whole genome shotgun (WGS) entry which is preliminary data.</text>
</comment>